<dbReference type="InterPro" id="IPR008283">
    <property type="entry name" value="Peptidase_M17_N"/>
</dbReference>
<dbReference type="VEuPathDB" id="MicrosporidiaDB:CWI36_0865p0010"/>
<gene>
    <name evidence="8" type="ORF">CWI36_0865p0010</name>
</gene>
<dbReference type="EMBL" id="PITI01000865">
    <property type="protein sequence ID" value="TBU03773.1"/>
    <property type="molecule type" value="Genomic_DNA"/>
</dbReference>
<protein>
    <submittedName>
        <fullName evidence="8">Cytosol aminopeptidase</fullName>
    </submittedName>
</protein>
<dbReference type="PANTHER" id="PTHR11963">
    <property type="entry name" value="LEUCINE AMINOPEPTIDASE-RELATED"/>
    <property type="match status" value="1"/>
</dbReference>
<proteinExistence type="inferred from homology"/>
<sequence length="490" mass="53996">MELLNWENIYNVVSNLDSDNNGMLLMLEKEEEEYKLHGDLPDNLSKDIKTFLNKIKAKGDLSEVFLFEVNKDYSLNISFIALCGISSKKSNLADSVMQASGLGVEILSKIKITDIAIPDSEIFASVVQGAILSSYSYNFLKEKKEETKIRIAPWKNENNFKESVEIAISQNFARFLADTPANLMTPSHFVSYAQKYLDDKNGISFEIYEKDFLIKNKMNLFLSVTEGSEQPPKLLYIKYKGNNSDKVDLGLVGKGITFDSGGISLKPSSNMGDMKADMTGAAAVLSVMGLASFFKRKINISCVIPLCENLPSGKASKPGDVRISMSGKSVEIDNTDAEGRLVLADAITLIQKEKPEYLIDVATLTGAICIALGPLYAGLFSNDFKFTEMIKNAGMKASEEVWEMPINEKYKKFITSNVADLKNTGESREGGSCTATAFLSEFVEENTKWAHIDIASVMSGSKVNSSLFGKGMTGYSVRLLNALMETLEKK</sequence>
<evidence type="ECO:0000259" key="7">
    <source>
        <dbReference type="PROSITE" id="PS00631"/>
    </source>
</evidence>
<evidence type="ECO:0000313" key="9">
    <source>
        <dbReference type="Proteomes" id="UP000291404"/>
    </source>
</evidence>
<comment type="caution">
    <text evidence="8">The sequence shown here is derived from an EMBL/GenBank/DDBJ whole genome shotgun (WGS) entry which is preliminary data.</text>
</comment>
<evidence type="ECO:0000256" key="1">
    <source>
        <dbReference type="ARBA" id="ARBA00000135"/>
    </source>
</evidence>
<dbReference type="AlphaFoldDB" id="A0A4Q9L7V3"/>
<dbReference type="Gene3D" id="3.40.630.10">
    <property type="entry name" value="Zn peptidases"/>
    <property type="match status" value="1"/>
</dbReference>
<dbReference type="GO" id="GO:0005737">
    <property type="term" value="C:cytoplasm"/>
    <property type="evidence" value="ECO:0007669"/>
    <property type="project" value="InterPro"/>
</dbReference>
<evidence type="ECO:0000256" key="6">
    <source>
        <dbReference type="ARBA" id="ARBA00022801"/>
    </source>
</evidence>
<dbReference type="Pfam" id="PF02789">
    <property type="entry name" value="Peptidase_M17_N"/>
    <property type="match status" value="1"/>
</dbReference>
<dbReference type="HAMAP" id="MF_00181">
    <property type="entry name" value="Cytosol_peptidase_M17"/>
    <property type="match status" value="1"/>
</dbReference>
<dbReference type="InterPro" id="IPR011356">
    <property type="entry name" value="Leucine_aapep/pepB"/>
</dbReference>
<dbReference type="GO" id="GO:0006508">
    <property type="term" value="P:proteolysis"/>
    <property type="evidence" value="ECO:0007669"/>
    <property type="project" value="UniProtKB-KW"/>
</dbReference>
<reference evidence="8 9" key="1">
    <citation type="submission" date="2017-12" db="EMBL/GenBank/DDBJ databases">
        <authorList>
            <person name="Pombert J.-F."/>
            <person name="Haag K.L."/>
            <person name="Ebert D."/>
        </authorList>
    </citation>
    <scope>NUCLEOTIDE SEQUENCE [LARGE SCALE GENOMIC DNA]</scope>
    <source>
        <strain evidence="8">BE-OM-2</strain>
    </source>
</reference>
<dbReference type="GO" id="GO:0070006">
    <property type="term" value="F:metalloaminopeptidase activity"/>
    <property type="evidence" value="ECO:0007669"/>
    <property type="project" value="InterPro"/>
</dbReference>
<dbReference type="Pfam" id="PF00883">
    <property type="entry name" value="Peptidase_M17"/>
    <property type="match status" value="1"/>
</dbReference>
<dbReference type="PROSITE" id="PS00631">
    <property type="entry name" value="CYTOSOL_AP"/>
    <property type="match status" value="1"/>
</dbReference>
<dbReference type="SUPFAM" id="SSF53187">
    <property type="entry name" value="Zn-dependent exopeptidases"/>
    <property type="match status" value="1"/>
</dbReference>
<dbReference type="Proteomes" id="UP000291404">
    <property type="component" value="Unassembled WGS sequence"/>
</dbReference>
<dbReference type="Gene3D" id="3.40.220.10">
    <property type="entry name" value="Leucine Aminopeptidase, subunit E, domain 1"/>
    <property type="match status" value="1"/>
</dbReference>
<feature type="domain" description="Cytosol aminopeptidase" evidence="7">
    <location>
        <begin position="334"/>
        <end position="341"/>
    </location>
</feature>
<evidence type="ECO:0000313" key="8">
    <source>
        <dbReference type="EMBL" id="TBU03773.1"/>
    </source>
</evidence>
<dbReference type="CDD" id="cd00433">
    <property type="entry name" value="Peptidase_M17"/>
    <property type="match status" value="1"/>
</dbReference>
<dbReference type="SUPFAM" id="SSF52949">
    <property type="entry name" value="Macro domain-like"/>
    <property type="match status" value="1"/>
</dbReference>
<evidence type="ECO:0000256" key="2">
    <source>
        <dbReference type="ARBA" id="ARBA00001585"/>
    </source>
</evidence>
<dbReference type="InterPro" id="IPR043472">
    <property type="entry name" value="Macro_dom-like"/>
</dbReference>
<keyword evidence="4 8" id="KW-0031">Aminopeptidase</keyword>
<comment type="catalytic activity">
    <reaction evidence="2">
        <text>Release of N-terminal proline from a peptide.</text>
        <dbReference type="EC" id="3.4.11.5"/>
    </reaction>
</comment>
<dbReference type="PANTHER" id="PTHR11963:SF23">
    <property type="entry name" value="CYTOSOL AMINOPEPTIDASE"/>
    <property type="match status" value="1"/>
</dbReference>
<dbReference type="VEuPathDB" id="MicrosporidiaDB:CWI39_0364p0010"/>
<keyword evidence="6" id="KW-0378">Hydrolase</keyword>
<comment type="similarity">
    <text evidence="3">Belongs to the peptidase M17 family.</text>
</comment>
<dbReference type="STRING" id="148818.A0A4Q9L7V3"/>
<keyword evidence="5" id="KW-0645">Protease</keyword>
<evidence type="ECO:0000256" key="3">
    <source>
        <dbReference type="ARBA" id="ARBA00009528"/>
    </source>
</evidence>
<organism evidence="8 9">
    <name type="scientific">Hamiltosporidium magnivora</name>
    <dbReference type="NCBI Taxonomy" id="148818"/>
    <lineage>
        <taxon>Eukaryota</taxon>
        <taxon>Fungi</taxon>
        <taxon>Fungi incertae sedis</taxon>
        <taxon>Microsporidia</taxon>
        <taxon>Dubosqiidae</taxon>
        <taxon>Hamiltosporidium</taxon>
    </lineage>
</organism>
<dbReference type="InterPro" id="IPR000819">
    <property type="entry name" value="Peptidase_M17_C"/>
</dbReference>
<name>A0A4Q9L7V3_9MICR</name>
<dbReference type="GO" id="GO:0030145">
    <property type="term" value="F:manganese ion binding"/>
    <property type="evidence" value="ECO:0007669"/>
    <property type="project" value="InterPro"/>
</dbReference>
<evidence type="ECO:0000256" key="5">
    <source>
        <dbReference type="ARBA" id="ARBA00022670"/>
    </source>
</evidence>
<comment type="catalytic activity">
    <reaction evidence="1">
        <text>Release of an N-terminal amino acid, Xaa-|-Yaa-, in which Xaa is preferably Leu, but may be other amino acids including Pro although not Arg or Lys, and Yaa may be Pro. Amino acid amides and methyl esters are also readily hydrolyzed, but rates on arylamides are exceedingly low.</text>
        <dbReference type="EC" id="3.4.11.1"/>
    </reaction>
</comment>
<dbReference type="PRINTS" id="PR00481">
    <property type="entry name" value="LAMNOPPTDASE"/>
</dbReference>
<evidence type="ECO:0000256" key="4">
    <source>
        <dbReference type="ARBA" id="ARBA00022438"/>
    </source>
</evidence>
<keyword evidence="9" id="KW-1185">Reference proteome</keyword>
<accession>A0A4Q9L7V3</accession>
<dbReference type="InterPro" id="IPR023042">
    <property type="entry name" value="Peptidase_M17_leu_NH2_pept"/>
</dbReference>